<dbReference type="SUPFAM" id="SSF53474">
    <property type="entry name" value="alpha/beta-Hydrolases"/>
    <property type="match status" value="1"/>
</dbReference>
<evidence type="ECO:0000256" key="2">
    <source>
        <dbReference type="ARBA" id="ARBA00022692"/>
    </source>
</evidence>
<dbReference type="VEuPathDB" id="FungiDB:ASPNIDRAFT2_1163780"/>
<dbReference type="VEuPathDB" id="FungiDB:ATCC64974_74850"/>
<dbReference type="InterPro" id="IPR052337">
    <property type="entry name" value="SAT4-like"/>
</dbReference>
<dbReference type="VEuPathDB" id="FungiDB:An15g02150"/>
<dbReference type="InterPro" id="IPR049326">
    <property type="entry name" value="Rhodopsin_dom_fungi"/>
</dbReference>
<accession>A0A100IDC3</accession>
<dbReference type="VEuPathDB" id="FungiDB:ATCC64974_30950"/>
<dbReference type="VEuPathDB" id="FungiDB:An11g03930"/>
<feature type="domain" description="Rhodopsin" evidence="8">
    <location>
        <begin position="261"/>
        <end position="506"/>
    </location>
</feature>
<dbReference type="PANTHER" id="PTHR33048">
    <property type="entry name" value="PTH11-LIKE INTEGRAL MEMBRANE PROTEIN (AFU_ORTHOLOGUE AFUA_5G11245)"/>
    <property type="match status" value="1"/>
</dbReference>
<feature type="transmembrane region" description="Helical" evidence="6">
    <location>
        <begin position="482"/>
        <end position="505"/>
    </location>
</feature>
<sequence>MRFLCLHGAGTNSKIFEAQTAIERFATSGDEYYAYYIPGSQPSFTTAKAHLQAYVETEGPFDGVIAFSQGASLASALLLGDEHAQALPFRCAILICGRLPMTDERSLCNVMGAGKEGLLKEDEEKVENNDDNGGWDCKARQIRVPTVHIMAANDPIDPGHAKALWTCCNAAVRWECVHELGHEVPGARDQEVLVESVNAIRRMLGAVGSTAVFTATFTITISIVEEIMSGTTEVNLQEDRGPRMRVLLIIMAILPSIAVALRFWSRTKLPTKGSFPRLWWDDWAALLAGMINIAVCAMGLKMCDIGMGRHVEVVSAEHLTIFLKLLWAEYFVFDTGTSVAKASALFFYSRLFSQANTRFRYCIYVVHALNALWLVGILLSVIFECTPIQKVWDPTLPGRCDNSRILWMGSGIPSLIIDVFILVLPVPMVLRLKMNPTRKMLAIGVIVLGYLVVVVSIGRLVSIVQSGDGLQTDPTFNIITPVYWLGSEIPISVISVCLPSIFLLIRHLCARQFQSLGGGSTSTPQDSYRSSTRKLIYQKRPERGSSLGGGVRRGDFPHPADSNNDIVPLNWVEPSIIAPQSMRGSAPRAGEIMVKNDIVVS</sequence>
<dbReference type="VEuPathDB" id="FungiDB:ASPNIDRAFT2_1178358"/>
<evidence type="ECO:0000313" key="10">
    <source>
        <dbReference type="Proteomes" id="UP000068243"/>
    </source>
</evidence>
<gene>
    <name evidence="9" type="ORF">ABL_02989</name>
</gene>
<dbReference type="Gene3D" id="3.40.50.1820">
    <property type="entry name" value="alpha/beta hydrolase"/>
    <property type="match status" value="1"/>
</dbReference>
<dbReference type="Pfam" id="PF03959">
    <property type="entry name" value="FSH1"/>
    <property type="match status" value="1"/>
</dbReference>
<comment type="caution">
    <text evidence="9">The sequence shown here is derived from an EMBL/GenBank/DDBJ whole genome shotgun (WGS) entry which is preliminary data.</text>
</comment>
<evidence type="ECO:0000259" key="8">
    <source>
        <dbReference type="Pfam" id="PF20684"/>
    </source>
</evidence>
<comment type="subcellular location">
    <subcellularLocation>
        <location evidence="1">Membrane</location>
        <topology evidence="1">Multi-pass membrane protein</topology>
    </subcellularLocation>
</comment>
<dbReference type="InterPro" id="IPR029058">
    <property type="entry name" value="AB_hydrolase_fold"/>
</dbReference>
<feature type="transmembrane region" description="Helical" evidence="6">
    <location>
        <begin position="283"/>
        <end position="300"/>
    </location>
</feature>
<evidence type="ECO:0000256" key="5">
    <source>
        <dbReference type="ARBA" id="ARBA00038359"/>
    </source>
</evidence>
<feature type="domain" description="Serine hydrolase" evidence="7">
    <location>
        <begin position="40"/>
        <end position="190"/>
    </location>
</feature>
<feature type="transmembrane region" description="Helical" evidence="6">
    <location>
        <begin position="405"/>
        <end position="429"/>
    </location>
</feature>
<dbReference type="VEuPathDB" id="FungiDB:M747DRAFT_329820"/>
<dbReference type="OMA" id="YHISEYS"/>
<keyword evidence="2 6" id="KW-0812">Transmembrane</keyword>
<evidence type="ECO:0000256" key="1">
    <source>
        <dbReference type="ARBA" id="ARBA00004141"/>
    </source>
</evidence>
<dbReference type="Pfam" id="PF20684">
    <property type="entry name" value="Fung_rhodopsin"/>
    <property type="match status" value="1"/>
</dbReference>
<evidence type="ECO:0000256" key="6">
    <source>
        <dbReference type="SAM" id="Phobius"/>
    </source>
</evidence>
<dbReference type="VEuPathDB" id="FungiDB:M747DRAFT_369716"/>
<dbReference type="OrthoDB" id="3529975at2759"/>
<protein>
    <submittedName>
        <fullName evidence="9">Uncharacterized protein</fullName>
    </submittedName>
</protein>
<dbReference type="AlphaFoldDB" id="A0A100IDC3"/>
<evidence type="ECO:0000256" key="4">
    <source>
        <dbReference type="ARBA" id="ARBA00023136"/>
    </source>
</evidence>
<name>A0A100IDC3_ASPNG</name>
<organism evidence="9 10">
    <name type="scientific">Aspergillus niger</name>
    <dbReference type="NCBI Taxonomy" id="5061"/>
    <lineage>
        <taxon>Eukaryota</taxon>
        <taxon>Fungi</taxon>
        <taxon>Dikarya</taxon>
        <taxon>Ascomycota</taxon>
        <taxon>Pezizomycotina</taxon>
        <taxon>Eurotiomycetes</taxon>
        <taxon>Eurotiomycetidae</taxon>
        <taxon>Eurotiales</taxon>
        <taxon>Aspergillaceae</taxon>
        <taxon>Aspergillus</taxon>
        <taxon>Aspergillus subgen. Circumdati</taxon>
    </lineage>
</organism>
<dbReference type="Proteomes" id="UP000068243">
    <property type="component" value="Unassembled WGS sequence"/>
</dbReference>
<feature type="transmembrane region" description="Helical" evidence="6">
    <location>
        <begin position="441"/>
        <end position="462"/>
    </location>
</feature>
<keyword evidence="3 6" id="KW-1133">Transmembrane helix</keyword>
<reference evidence="10" key="1">
    <citation type="journal article" date="2016" name="Genome Announc.">
        <title>Draft genome sequence of Aspergillus niger strain An76.</title>
        <authorList>
            <person name="Gong W."/>
            <person name="Cheng Z."/>
            <person name="Zhang H."/>
            <person name="Liu L."/>
            <person name="Gao P."/>
            <person name="Wang L."/>
        </authorList>
    </citation>
    <scope>NUCLEOTIDE SEQUENCE [LARGE SCALE GENOMIC DNA]</scope>
    <source>
        <strain evidence="10">An76</strain>
    </source>
</reference>
<comment type="similarity">
    <text evidence="5">Belongs to the SAT4 family.</text>
</comment>
<feature type="transmembrane region" description="Helical" evidence="6">
    <location>
        <begin position="245"/>
        <end position="263"/>
    </location>
</feature>
<dbReference type="EMBL" id="BCMY01000004">
    <property type="protein sequence ID" value="GAQ39167.1"/>
    <property type="molecule type" value="Genomic_DNA"/>
</dbReference>
<proteinExistence type="inferred from homology"/>
<evidence type="ECO:0000313" key="9">
    <source>
        <dbReference type="EMBL" id="GAQ39167.1"/>
    </source>
</evidence>
<keyword evidence="4 6" id="KW-0472">Membrane</keyword>
<evidence type="ECO:0000259" key="7">
    <source>
        <dbReference type="Pfam" id="PF03959"/>
    </source>
</evidence>
<dbReference type="GO" id="GO:0016020">
    <property type="term" value="C:membrane"/>
    <property type="evidence" value="ECO:0007669"/>
    <property type="project" value="UniProtKB-SubCell"/>
</dbReference>
<dbReference type="InterPro" id="IPR005645">
    <property type="entry name" value="FSH-like_dom"/>
</dbReference>
<evidence type="ECO:0000256" key="3">
    <source>
        <dbReference type="ARBA" id="ARBA00022989"/>
    </source>
</evidence>
<dbReference type="PANTHER" id="PTHR33048:SF47">
    <property type="entry name" value="INTEGRAL MEMBRANE PROTEIN-RELATED"/>
    <property type="match status" value="1"/>
</dbReference>
<feature type="transmembrane region" description="Helical" evidence="6">
    <location>
        <begin position="203"/>
        <end position="224"/>
    </location>
</feature>
<feature type="transmembrane region" description="Helical" evidence="6">
    <location>
        <begin position="361"/>
        <end position="383"/>
    </location>
</feature>